<dbReference type="PANTHER" id="PTHR43767">
    <property type="entry name" value="LONG-CHAIN-FATTY-ACID--COA LIGASE"/>
    <property type="match status" value="1"/>
</dbReference>
<dbReference type="Pfam" id="PF13193">
    <property type="entry name" value="AMP-binding_C"/>
    <property type="match status" value="1"/>
</dbReference>
<reference evidence="3 4" key="1">
    <citation type="submission" date="2022-10" db="EMBL/GenBank/DDBJ databases">
        <title>Roseococcus glaciei nov., sp. nov., isolated from glacier.</title>
        <authorList>
            <person name="Liu Q."/>
            <person name="Xin Y.-H."/>
        </authorList>
    </citation>
    <scope>NUCLEOTIDE SEQUENCE [LARGE SCALE GENOMIC DNA]</scope>
    <source>
        <strain evidence="3 4">MDT2-1-1</strain>
    </source>
</reference>
<dbReference type="Gene3D" id="3.30.300.30">
    <property type="match status" value="1"/>
</dbReference>
<dbReference type="Gene3D" id="3.40.50.12780">
    <property type="entry name" value="N-terminal domain of ligase-like"/>
    <property type="match status" value="1"/>
</dbReference>
<dbReference type="EMBL" id="JAPFQI010000001">
    <property type="protein sequence ID" value="MCW8084257.1"/>
    <property type="molecule type" value="Genomic_DNA"/>
</dbReference>
<feature type="domain" description="AMP-binding enzyme C-terminal" evidence="2">
    <location>
        <begin position="421"/>
        <end position="496"/>
    </location>
</feature>
<dbReference type="PANTHER" id="PTHR43767:SF7">
    <property type="entry name" value="MEDIUM_LONG-CHAIN-FATTY-ACID--COA LIGASE FADD8"/>
    <property type="match status" value="1"/>
</dbReference>
<evidence type="ECO:0000259" key="2">
    <source>
        <dbReference type="Pfam" id="PF13193"/>
    </source>
</evidence>
<dbReference type="Pfam" id="PF00501">
    <property type="entry name" value="AMP-binding"/>
    <property type="match status" value="1"/>
</dbReference>
<protein>
    <submittedName>
        <fullName evidence="3">AMP-binding protein</fullName>
    </submittedName>
</protein>
<dbReference type="Proteomes" id="UP001526430">
    <property type="component" value="Unassembled WGS sequence"/>
</dbReference>
<dbReference type="PROSITE" id="PS00455">
    <property type="entry name" value="AMP_BINDING"/>
    <property type="match status" value="1"/>
</dbReference>
<dbReference type="InterPro" id="IPR000873">
    <property type="entry name" value="AMP-dep_synth/lig_dom"/>
</dbReference>
<evidence type="ECO:0000313" key="4">
    <source>
        <dbReference type="Proteomes" id="UP001526430"/>
    </source>
</evidence>
<proteinExistence type="predicted"/>
<dbReference type="InterPro" id="IPR025110">
    <property type="entry name" value="AMP-bd_C"/>
</dbReference>
<dbReference type="RefSeq" id="WP_301587864.1">
    <property type="nucleotide sequence ID" value="NZ_JAPFQI010000001.1"/>
</dbReference>
<dbReference type="InterPro" id="IPR020845">
    <property type="entry name" value="AMP-binding_CS"/>
</dbReference>
<comment type="caution">
    <text evidence="3">The sequence shown here is derived from an EMBL/GenBank/DDBJ whole genome shotgun (WGS) entry which is preliminary data.</text>
</comment>
<dbReference type="SUPFAM" id="SSF56801">
    <property type="entry name" value="Acetyl-CoA synthetase-like"/>
    <property type="match status" value="1"/>
</dbReference>
<keyword evidence="4" id="KW-1185">Reference proteome</keyword>
<feature type="domain" description="AMP-dependent synthetase/ligase" evidence="1">
    <location>
        <begin position="14"/>
        <end position="371"/>
    </location>
</feature>
<evidence type="ECO:0000313" key="3">
    <source>
        <dbReference type="EMBL" id="MCW8084257.1"/>
    </source>
</evidence>
<name>A0ABT3NQ54_9PROT</name>
<dbReference type="InterPro" id="IPR045851">
    <property type="entry name" value="AMP-bd_C_sf"/>
</dbReference>
<organism evidence="3 4">
    <name type="scientific">Sabulicella glaciei</name>
    <dbReference type="NCBI Taxonomy" id="2984948"/>
    <lineage>
        <taxon>Bacteria</taxon>
        <taxon>Pseudomonadati</taxon>
        <taxon>Pseudomonadota</taxon>
        <taxon>Alphaproteobacteria</taxon>
        <taxon>Acetobacterales</taxon>
        <taxon>Acetobacteraceae</taxon>
        <taxon>Sabulicella</taxon>
    </lineage>
</organism>
<gene>
    <name evidence="3" type="ORF">OF850_01330</name>
</gene>
<sequence>MNTGPTFPSLALRALRRRPDRACFVEGGTEVSGGAASDFIGRVQAVLAAQGLGAGDRIALLSPNRWEAWSVGVAAQALGAATTWLHPLGAAEAHRFQIEDSGARHLVVDAASYGARGAELAASLPGLRLLTLGAHEAGLDLVRAAEAAGAHAARDLSKPEDLAALNYTGGTTGRPKGVMRASGGLAQMAVTVMAEFEWAARPRFLAVAPISHVAGTNVVPVLLRGGSVHLLGRFEPEELLRTIAEARITTTLMVPSMIYRLLDHPRLGDFDLSSLDLLLYGASPMAPTRLAEGLERIGPVFSQLYGQSECYPIASLPREDHDPARPELLAACGFPAAASEVALLDGDGNEVPVGEAGEICVRSPCVMQGYWGQPEQTAEAFAGGWLHTGDIATRDEAGRLSIVDRKKDMVVSGGFNVYPREVEDVLATHPAVAMAAVIGVPDPQWGEAVKAVVVLRDGQRATAAELMELVRACKGKLHVPKQVEFAETLPLTPLGKLDKKALRARHWEGEGRGVA</sequence>
<accession>A0ABT3NQ54</accession>
<evidence type="ECO:0000259" key="1">
    <source>
        <dbReference type="Pfam" id="PF00501"/>
    </source>
</evidence>
<dbReference type="InterPro" id="IPR042099">
    <property type="entry name" value="ANL_N_sf"/>
</dbReference>
<dbReference type="InterPro" id="IPR050237">
    <property type="entry name" value="ATP-dep_AMP-bd_enzyme"/>
</dbReference>